<organism evidence="8 9">
    <name type="scientific">Nocardia beijingensis</name>
    <dbReference type="NCBI Taxonomy" id="95162"/>
    <lineage>
        <taxon>Bacteria</taxon>
        <taxon>Bacillati</taxon>
        <taxon>Actinomycetota</taxon>
        <taxon>Actinomycetes</taxon>
        <taxon>Mycobacteriales</taxon>
        <taxon>Nocardiaceae</taxon>
        <taxon>Nocardia</taxon>
    </lineage>
</organism>
<sequence>MSNLSTTDLPFDHHSPEYAANWRTINAELRRRCPVAHSEAHGGFWLLSKYDDVAAVATDDETFSAWYELPDGSHQSTTIPPGEMRQIPSEMDPPEFHDYRKVLNPAFSPAAVKKWEPYFRAVTTFCIDQFIESGSCDLVRDLGSPAPALLTMELLGLDKGDWRTFSDVAHTMIHTVPGEDEHELALQRMTVLLAQIDKSIAARRASPTGDLISRLVQARINGEPISDERLIQMITIVIFGGVDTTGSLLGSVLEWLYRNPEQRAILRCEPSLVPRATEEFLRYFSPVQGIARTATEDCIIRGQKISAGDPVMMSWASANFDEDVFHDPNEVILDRFPNRHQAFGIGIHRCLGSNLARLEFRVMLEEVLRRLPDFEITEGAERYRSIGIINGWVSLPASFTPGAREGSELDL</sequence>
<comment type="caution">
    <text evidence="8">The sequence shown here is derived from an EMBL/GenBank/DDBJ whole genome shotgun (WGS) entry which is preliminary data.</text>
</comment>
<dbReference type="PANTHER" id="PTHR46696">
    <property type="entry name" value="P450, PUTATIVE (EUROFUNG)-RELATED"/>
    <property type="match status" value="1"/>
</dbReference>
<dbReference type="SUPFAM" id="SSF48264">
    <property type="entry name" value="Cytochrome P450"/>
    <property type="match status" value="1"/>
</dbReference>
<keyword evidence="6 7" id="KW-0503">Monooxygenase</keyword>
<dbReference type="InterPro" id="IPR002397">
    <property type="entry name" value="Cyt_P450_B"/>
</dbReference>
<dbReference type="InterPro" id="IPR036396">
    <property type="entry name" value="Cyt_P450_sf"/>
</dbReference>
<dbReference type="RefSeq" id="WP_396949246.1">
    <property type="nucleotide sequence ID" value="NZ_JBIRXV010000013.1"/>
</dbReference>
<evidence type="ECO:0000256" key="2">
    <source>
        <dbReference type="ARBA" id="ARBA00022617"/>
    </source>
</evidence>
<dbReference type="InterPro" id="IPR017972">
    <property type="entry name" value="Cyt_P450_CS"/>
</dbReference>
<evidence type="ECO:0000256" key="7">
    <source>
        <dbReference type="RuleBase" id="RU000461"/>
    </source>
</evidence>
<keyword evidence="5 7" id="KW-0408">Iron</keyword>
<protein>
    <submittedName>
        <fullName evidence="8">Cytochrome P450</fullName>
    </submittedName>
</protein>
<keyword evidence="4 7" id="KW-0560">Oxidoreductase</keyword>
<evidence type="ECO:0000313" key="9">
    <source>
        <dbReference type="Proteomes" id="UP001611450"/>
    </source>
</evidence>
<keyword evidence="2 7" id="KW-0349">Heme</keyword>
<evidence type="ECO:0000256" key="5">
    <source>
        <dbReference type="ARBA" id="ARBA00023004"/>
    </source>
</evidence>
<evidence type="ECO:0000313" key="8">
    <source>
        <dbReference type="EMBL" id="MFI2325513.1"/>
    </source>
</evidence>
<dbReference type="Gene3D" id="1.10.630.10">
    <property type="entry name" value="Cytochrome P450"/>
    <property type="match status" value="1"/>
</dbReference>
<dbReference type="Pfam" id="PF00067">
    <property type="entry name" value="p450"/>
    <property type="match status" value="1"/>
</dbReference>
<dbReference type="PANTHER" id="PTHR46696:SF6">
    <property type="entry name" value="P450, PUTATIVE (EUROFUNG)-RELATED"/>
    <property type="match status" value="1"/>
</dbReference>
<evidence type="ECO:0000256" key="4">
    <source>
        <dbReference type="ARBA" id="ARBA00023002"/>
    </source>
</evidence>
<gene>
    <name evidence="8" type="ORF">ACH47G_33965</name>
</gene>
<dbReference type="PROSITE" id="PS00086">
    <property type="entry name" value="CYTOCHROME_P450"/>
    <property type="match status" value="1"/>
</dbReference>
<evidence type="ECO:0000256" key="1">
    <source>
        <dbReference type="ARBA" id="ARBA00010617"/>
    </source>
</evidence>
<keyword evidence="3 7" id="KW-0479">Metal-binding</keyword>
<reference evidence="8 9" key="1">
    <citation type="submission" date="2024-10" db="EMBL/GenBank/DDBJ databases">
        <title>The Natural Products Discovery Center: Release of the First 8490 Sequenced Strains for Exploring Actinobacteria Biosynthetic Diversity.</title>
        <authorList>
            <person name="Kalkreuter E."/>
            <person name="Kautsar S.A."/>
            <person name="Yang D."/>
            <person name="Bader C.D."/>
            <person name="Teijaro C.N."/>
            <person name="Fluegel L."/>
            <person name="Davis C.M."/>
            <person name="Simpson J.R."/>
            <person name="Lauterbach L."/>
            <person name="Steele A.D."/>
            <person name="Gui C."/>
            <person name="Meng S."/>
            <person name="Li G."/>
            <person name="Viehrig K."/>
            <person name="Ye F."/>
            <person name="Su P."/>
            <person name="Kiefer A.F."/>
            <person name="Nichols A."/>
            <person name="Cepeda A.J."/>
            <person name="Yan W."/>
            <person name="Fan B."/>
            <person name="Jiang Y."/>
            <person name="Adhikari A."/>
            <person name="Zheng C.-J."/>
            <person name="Schuster L."/>
            <person name="Cowan T.M."/>
            <person name="Smanski M.J."/>
            <person name="Chevrette M.G."/>
            <person name="De Carvalho L.P.S."/>
            <person name="Shen B."/>
        </authorList>
    </citation>
    <scope>NUCLEOTIDE SEQUENCE [LARGE SCALE GENOMIC DNA]</scope>
    <source>
        <strain evidence="8 9">NPDC019626</strain>
    </source>
</reference>
<dbReference type="Proteomes" id="UP001611450">
    <property type="component" value="Unassembled WGS sequence"/>
</dbReference>
<dbReference type="EMBL" id="JBIRXV010000013">
    <property type="protein sequence ID" value="MFI2325513.1"/>
    <property type="molecule type" value="Genomic_DNA"/>
</dbReference>
<dbReference type="InterPro" id="IPR001128">
    <property type="entry name" value="Cyt_P450"/>
</dbReference>
<dbReference type="PRINTS" id="PR00359">
    <property type="entry name" value="BP450"/>
</dbReference>
<accession>A0ABW7WR96</accession>
<name>A0ABW7WR96_9NOCA</name>
<proteinExistence type="inferred from homology"/>
<comment type="similarity">
    <text evidence="1 7">Belongs to the cytochrome P450 family.</text>
</comment>
<keyword evidence="9" id="KW-1185">Reference proteome</keyword>
<evidence type="ECO:0000256" key="6">
    <source>
        <dbReference type="ARBA" id="ARBA00023033"/>
    </source>
</evidence>
<evidence type="ECO:0000256" key="3">
    <source>
        <dbReference type="ARBA" id="ARBA00022723"/>
    </source>
</evidence>